<dbReference type="Proteomes" id="UP000662111">
    <property type="component" value="Unassembled WGS sequence"/>
</dbReference>
<dbReference type="SUPFAM" id="SSF55120">
    <property type="entry name" value="Pseudouridine synthase"/>
    <property type="match status" value="1"/>
</dbReference>
<reference evidence="6" key="1">
    <citation type="journal article" date="2019" name="Int. J. Syst. Evol. Microbiol.">
        <title>The Global Catalogue of Microorganisms (GCM) 10K type strain sequencing project: providing services to taxonomists for standard genome sequencing and annotation.</title>
        <authorList>
            <consortium name="The Broad Institute Genomics Platform"/>
            <consortium name="The Broad Institute Genome Sequencing Center for Infectious Disease"/>
            <person name="Wu L."/>
            <person name="Ma J."/>
        </authorList>
    </citation>
    <scope>NUCLEOTIDE SEQUENCE [LARGE SCALE GENOMIC DNA]</scope>
    <source>
        <strain evidence="6">CGMCC 1.5362</strain>
    </source>
</reference>
<dbReference type="RefSeq" id="WP_022923017.1">
    <property type="nucleotide sequence ID" value="NZ_BMLB01000003.1"/>
</dbReference>
<sequence>MPVLPPGRQPRTVVDFLVGVTGDADGVWRRVRAGEVLLADGTRVDAATSYRPGGAAYLYRDLPEEVAVPGELTVLLHDRRTGLLAVDKPPFLATMPRGAHVAQTALVRLRRELDLPELAPAHRLDRLTSGVLLLTTRREVRGAYQRMVQRGGLAKTYEALAPLPDGLDLPVLVRNRVVKHRGELQAAVVPGEPNAETLVELVEVVRPGLGRYRLTPTTGQTHQLRVHLAGLGVPIQGDPLYPTVREVAPGDFSTPLQLLAARVRFTDPVSGAERLVVSRRTLPVDGTAS</sequence>
<protein>
    <recommendedName>
        <fullName evidence="2">RNA pseudouridylate synthase</fullName>
    </recommendedName>
    <alternativeName>
        <fullName evidence="3">RNA-uridine isomerase</fullName>
    </alternativeName>
</protein>
<proteinExistence type="predicted"/>
<evidence type="ECO:0000256" key="1">
    <source>
        <dbReference type="ARBA" id="ARBA00000073"/>
    </source>
</evidence>
<dbReference type="PROSITE" id="PS01129">
    <property type="entry name" value="PSI_RLU"/>
    <property type="match status" value="1"/>
</dbReference>
<keyword evidence="6" id="KW-1185">Reference proteome</keyword>
<name>A0ABQ2F694_9MICO</name>
<dbReference type="InterPro" id="IPR006224">
    <property type="entry name" value="PsdUridine_synth_RluA-like_CS"/>
</dbReference>
<comment type="catalytic activity">
    <reaction evidence="1">
        <text>a uridine in RNA = a pseudouridine in RNA</text>
        <dbReference type="Rhea" id="RHEA:48348"/>
        <dbReference type="Rhea" id="RHEA-COMP:12068"/>
        <dbReference type="Rhea" id="RHEA-COMP:12069"/>
        <dbReference type="ChEBI" id="CHEBI:65314"/>
        <dbReference type="ChEBI" id="CHEBI:65315"/>
    </reaction>
</comment>
<accession>A0ABQ2F694</accession>
<gene>
    <name evidence="5" type="ORF">GCM10011509_13110</name>
</gene>
<organism evidence="5 6">
    <name type="scientific">Ornithinimicrobium pekingense</name>
    <dbReference type="NCBI Taxonomy" id="384677"/>
    <lineage>
        <taxon>Bacteria</taxon>
        <taxon>Bacillati</taxon>
        <taxon>Actinomycetota</taxon>
        <taxon>Actinomycetes</taxon>
        <taxon>Micrococcales</taxon>
        <taxon>Ornithinimicrobiaceae</taxon>
        <taxon>Ornithinimicrobium</taxon>
    </lineage>
</organism>
<dbReference type="EMBL" id="BMLB01000003">
    <property type="protein sequence ID" value="GGK66181.1"/>
    <property type="molecule type" value="Genomic_DNA"/>
</dbReference>
<feature type="domain" description="Pseudouridine synthase RsuA/RluA-like" evidence="4">
    <location>
        <begin position="83"/>
        <end position="229"/>
    </location>
</feature>
<dbReference type="PANTHER" id="PTHR21600:SF84">
    <property type="entry name" value="PSEUDOURIDINE SYNTHASE RSUA_RLUA-LIKE DOMAIN-CONTAINING PROTEIN"/>
    <property type="match status" value="1"/>
</dbReference>
<evidence type="ECO:0000256" key="3">
    <source>
        <dbReference type="ARBA" id="ARBA00033164"/>
    </source>
</evidence>
<dbReference type="PANTHER" id="PTHR21600">
    <property type="entry name" value="MITOCHONDRIAL RNA PSEUDOURIDINE SYNTHASE"/>
    <property type="match status" value="1"/>
</dbReference>
<dbReference type="InterPro" id="IPR050188">
    <property type="entry name" value="RluA_PseudoU_synthase"/>
</dbReference>
<evidence type="ECO:0000259" key="4">
    <source>
        <dbReference type="Pfam" id="PF00849"/>
    </source>
</evidence>
<comment type="caution">
    <text evidence="5">The sequence shown here is derived from an EMBL/GenBank/DDBJ whole genome shotgun (WGS) entry which is preliminary data.</text>
</comment>
<dbReference type="InterPro" id="IPR006145">
    <property type="entry name" value="PsdUridine_synth_RsuA/RluA"/>
</dbReference>
<evidence type="ECO:0000256" key="2">
    <source>
        <dbReference type="ARBA" id="ARBA00031870"/>
    </source>
</evidence>
<dbReference type="InterPro" id="IPR020103">
    <property type="entry name" value="PsdUridine_synth_cat_dom_sf"/>
</dbReference>
<evidence type="ECO:0000313" key="5">
    <source>
        <dbReference type="EMBL" id="GGK66181.1"/>
    </source>
</evidence>
<evidence type="ECO:0000313" key="6">
    <source>
        <dbReference type="Proteomes" id="UP000662111"/>
    </source>
</evidence>
<dbReference type="Pfam" id="PF00849">
    <property type="entry name" value="PseudoU_synth_2"/>
    <property type="match status" value="1"/>
</dbReference>
<dbReference type="Gene3D" id="3.30.2350.10">
    <property type="entry name" value="Pseudouridine synthase"/>
    <property type="match status" value="1"/>
</dbReference>